<dbReference type="Gene3D" id="2.40.160.60">
    <property type="entry name" value="Outer membrane protein transport protein (OMPP1/FadL/TodX)"/>
    <property type="match status" value="1"/>
</dbReference>
<dbReference type="OrthoDB" id="9765571at2"/>
<gene>
    <name evidence="1" type="ORF">NCTC11190_00196</name>
</gene>
<name>A0A379MN94_9BACT</name>
<reference evidence="1 2" key="1">
    <citation type="submission" date="2018-06" db="EMBL/GenBank/DDBJ databases">
        <authorList>
            <consortium name="Pathogen Informatics"/>
            <person name="Doyle S."/>
        </authorList>
    </citation>
    <scope>NUCLEOTIDE SEQUENCE [LARGE SCALE GENOMIC DNA]</scope>
    <source>
        <strain evidence="1 2">NCTC11190</strain>
    </source>
</reference>
<evidence type="ECO:0000313" key="2">
    <source>
        <dbReference type="Proteomes" id="UP000255233"/>
    </source>
</evidence>
<keyword evidence="2" id="KW-1185">Reference proteome</keyword>
<dbReference type="SUPFAM" id="SSF56935">
    <property type="entry name" value="Porins"/>
    <property type="match status" value="1"/>
</dbReference>
<dbReference type="AlphaFoldDB" id="A0A379MN94"/>
<organism evidence="1 2">
    <name type="scientific">Rikenella microfusus</name>
    <dbReference type="NCBI Taxonomy" id="28139"/>
    <lineage>
        <taxon>Bacteria</taxon>
        <taxon>Pseudomonadati</taxon>
        <taxon>Bacteroidota</taxon>
        <taxon>Bacteroidia</taxon>
        <taxon>Bacteroidales</taxon>
        <taxon>Rikenellaceae</taxon>
        <taxon>Rikenella</taxon>
    </lineage>
</organism>
<dbReference type="RefSeq" id="WP_027290957.1">
    <property type="nucleotide sequence ID" value="NZ_CANTWR010000014.1"/>
</dbReference>
<dbReference type="Proteomes" id="UP000255233">
    <property type="component" value="Unassembled WGS sequence"/>
</dbReference>
<proteinExistence type="predicted"/>
<sequence>MNRNFIRATLAAAAGVALIVTEHARAQGSEELLLFSRQNFGLSSARSAGMGGAFTSLGADAAAMSINPAGIAMYGSGEVSVSPGLRITGRTADYGGPGGNISNNLGNTKANVGSFSMVYAGDNFAVGFGMNRLADFNGRSRAIGYGEAFSMGDMFVEQLYGVPSSTIGAPERDIYQAFYNYPPAMWGAIMGYQTALLDPVGGSDPQAYTMGNMIQRGTLLYPEWYRRTTGAINEYTISGGYNFRDVLYVGATLGIQDIYYDRYDTYSEMTSADNVGLHSMYYDQNLRMSGAGVNLKVGATVRPLPWLRIGVAYHSPTWINMSEEYDAAMTTYYTHPREGYNYGYSDTPILRNEYNLRTPSRLLAGISATIGTLGIVSVDYERAWYQHMKYTSDGYADVNAGIADTYTPSDVIRAGVEFQPLRSVFLRAGYGYSSSAYKGGEFKRYGEYQQWSGGIGYRNRVVNIDLAYVYGSAKQMPFKPFDYTAGDGYRVATDGTVYTEDKNHNVILTVAFKF</sequence>
<accession>A0A379MN94</accession>
<dbReference type="EMBL" id="UGVL01000001">
    <property type="protein sequence ID" value="SUE33003.1"/>
    <property type="molecule type" value="Genomic_DNA"/>
</dbReference>
<protein>
    <submittedName>
        <fullName evidence="1">Outer membrane protein transport protein (OMPP1/FadL/TodX)</fullName>
    </submittedName>
</protein>
<evidence type="ECO:0000313" key="1">
    <source>
        <dbReference type="EMBL" id="SUE33003.1"/>
    </source>
</evidence>
<dbReference type="STRING" id="880526.GCA_000427365_01246"/>